<protein>
    <submittedName>
        <fullName evidence="1">Uncharacterized protein</fullName>
    </submittedName>
</protein>
<reference evidence="1" key="2">
    <citation type="journal article" date="2021" name="Genome Biol. Evol.">
        <title>Developing a high-quality reference genome for a parasitic bivalve with doubly uniparental inheritance (Bivalvia: Unionida).</title>
        <authorList>
            <person name="Smith C.H."/>
        </authorList>
    </citation>
    <scope>NUCLEOTIDE SEQUENCE</scope>
    <source>
        <strain evidence="1">CHS0354</strain>
        <tissue evidence="1">Mantle</tissue>
    </source>
</reference>
<comment type="caution">
    <text evidence="1">The sequence shown here is derived from an EMBL/GenBank/DDBJ whole genome shotgun (WGS) entry which is preliminary data.</text>
</comment>
<keyword evidence="2" id="KW-1185">Reference proteome</keyword>
<sequence>MRQVIESRALKRYILTYACQQCQVFVFSLFKGRKEKQPLHNLNVHEAMTYIQRDLPWTRVTKDTPTYSAYTAGQD</sequence>
<reference evidence="1" key="1">
    <citation type="journal article" date="2021" name="Genome Biol. Evol.">
        <title>A High-Quality Reference Genome for a Parasitic Bivalve with Doubly Uniparental Inheritance (Bivalvia: Unionida).</title>
        <authorList>
            <person name="Smith C.H."/>
        </authorList>
    </citation>
    <scope>NUCLEOTIDE SEQUENCE</scope>
    <source>
        <strain evidence="1">CHS0354</strain>
    </source>
</reference>
<dbReference type="AlphaFoldDB" id="A0AAE0S6W6"/>
<organism evidence="1 2">
    <name type="scientific">Potamilus streckersoni</name>
    <dbReference type="NCBI Taxonomy" id="2493646"/>
    <lineage>
        <taxon>Eukaryota</taxon>
        <taxon>Metazoa</taxon>
        <taxon>Spiralia</taxon>
        <taxon>Lophotrochozoa</taxon>
        <taxon>Mollusca</taxon>
        <taxon>Bivalvia</taxon>
        <taxon>Autobranchia</taxon>
        <taxon>Heteroconchia</taxon>
        <taxon>Palaeoheterodonta</taxon>
        <taxon>Unionida</taxon>
        <taxon>Unionoidea</taxon>
        <taxon>Unionidae</taxon>
        <taxon>Ambleminae</taxon>
        <taxon>Lampsilini</taxon>
        <taxon>Potamilus</taxon>
    </lineage>
</organism>
<evidence type="ECO:0000313" key="2">
    <source>
        <dbReference type="Proteomes" id="UP001195483"/>
    </source>
</evidence>
<proteinExistence type="predicted"/>
<evidence type="ECO:0000313" key="1">
    <source>
        <dbReference type="EMBL" id="KAK3586368.1"/>
    </source>
</evidence>
<dbReference type="Proteomes" id="UP001195483">
    <property type="component" value="Unassembled WGS sequence"/>
</dbReference>
<accession>A0AAE0S6W6</accession>
<gene>
    <name evidence="1" type="ORF">CHS0354_022523</name>
</gene>
<name>A0AAE0S6W6_9BIVA</name>
<dbReference type="EMBL" id="JAEAOA010001361">
    <property type="protein sequence ID" value="KAK3586368.1"/>
    <property type="molecule type" value="Genomic_DNA"/>
</dbReference>
<reference evidence="1" key="3">
    <citation type="submission" date="2023-05" db="EMBL/GenBank/DDBJ databases">
        <authorList>
            <person name="Smith C.H."/>
        </authorList>
    </citation>
    <scope>NUCLEOTIDE SEQUENCE</scope>
    <source>
        <strain evidence="1">CHS0354</strain>
        <tissue evidence="1">Mantle</tissue>
    </source>
</reference>